<keyword evidence="1" id="KW-0732">Signal</keyword>
<evidence type="ECO:0000313" key="5">
    <source>
        <dbReference type="Proteomes" id="UP000175707"/>
    </source>
</evidence>
<dbReference type="Proteomes" id="UP000175707">
    <property type="component" value="Unassembled WGS sequence"/>
</dbReference>
<reference evidence="4 5" key="1">
    <citation type="submission" date="2016-06" db="EMBL/GenBank/DDBJ databases">
        <title>Gene turnover analysis identifies the evolutionary adaptation of the extremophile Acidithiobacillus caldus.</title>
        <authorList>
            <person name="Zhang X."/>
        </authorList>
    </citation>
    <scope>NUCLEOTIDE SEQUENCE [LARGE SCALE GENOMIC DNA]</scope>
    <source>
        <strain evidence="2 4">DX</strain>
        <strain evidence="3 5">S1</strain>
    </source>
</reference>
<comment type="caution">
    <text evidence="2">The sequence shown here is derived from an EMBL/GenBank/DDBJ whole genome shotgun (WGS) entry which is preliminary data.</text>
</comment>
<evidence type="ECO:0000313" key="3">
    <source>
        <dbReference type="EMBL" id="OFC62211.1"/>
    </source>
</evidence>
<dbReference type="EMBL" id="LZYE01000279">
    <property type="protein sequence ID" value="OFC31465.1"/>
    <property type="molecule type" value="Genomic_DNA"/>
</dbReference>
<dbReference type="Proteomes" id="UP000175616">
    <property type="component" value="Unassembled WGS sequence"/>
</dbReference>
<feature type="chain" id="PRO_5014269132" evidence="1">
    <location>
        <begin position="27"/>
        <end position="115"/>
    </location>
</feature>
<protein>
    <submittedName>
        <fullName evidence="2">Uncharacterized protein</fullName>
    </submittedName>
</protein>
<accession>A0A1E7YL14</accession>
<gene>
    <name evidence="2" type="ORF">BAE27_10895</name>
    <name evidence="3" type="ORF">BAE30_02615</name>
</gene>
<dbReference type="RefSeq" id="WP_038471641.1">
    <property type="nucleotide sequence ID" value="NZ_CP026328.2"/>
</dbReference>
<evidence type="ECO:0000256" key="1">
    <source>
        <dbReference type="SAM" id="SignalP"/>
    </source>
</evidence>
<dbReference type="AlphaFoldDB" id="A0A1E7YL14"/>
<proteinExistence type="predicted"/>
<dbReference type="GeneID" id="92930818"/>
<evidence type="ECO:0000313" key="4">
    <source>
        <dbReference type="Proteomes" id="UP000175616"/>
    </source>
</evidence>
<feature type="signal peptide" evidence="1">
    <location>
        <begin position="1"/>
        <end position="26"/>
    </location>
</feature>
<organism evidence="2 4">
    <name type="scientific">Acidithiobacillus caldus</name>
    <dbReference type="NCBI Taxonomy" id="33059"/>
    <lineage>
        <taxon>Bacteria</taxon>
        <taxon>Pseudomonadati</taxon>
        <taxon>Pseudomonadota</taxon>
        <taxon>Acidithiobacillia</taxon>
        <taxon>Acidithiobacillales</taxon>
        <taxon>Acidithiobacillaceae</taxon>
        <taxon>Acidithiobacillus</taxon>
    </lineage>
</organism>
<sequence length="115" mass="13596">MSVGNSRRLILAVVAGALLSTSAALVEGGTRYTQLAGPNTVSPTYRVSDADYLRPYPYPYPYGYSRKALRIYGRWKRHLERKEERADRRYWKARRKYDDRVYRAERKYDRSVYGY</sequence>
<name>A0A1E7YL14_9PROT</name>
<dbReference type="EMBL" id="LZYH01000273">
    <property type="protein sequence ID" value="OFC62211.1"/>
    <property type="molecule type" value="Genomic_DNA"/>
</dbReference>
<dbReference type="PATRIC" id="fig|33059.14.peg.1060"/>
<evidence type="ECO:0000313" key="2">
    <source>
        <dbReference type="EMBL" id="OFC31465.1"/>
    </source>
</evidence>